<keyword evidence="4" id="KW-0067">ATP-binding</keyword>
<dbReference type="RefSeq" id="XP_029221025.1">
    <property type="nucleotide sequence ID" value="XM_029362060.1"/>
</dbReference>
<sequence length="625" mass="67676">MRLPSSARTAGSGVALFASNHVTACLSAQTLRATPHTRGEGEDGRPKRRGGELKANLPWTPAARGLMMRPAFPASALRLRAAFHCAMHSLSCLPFFSWLGAPLPRARAFASLSRRPRLHLSFSAPLRRASARSSSPFVTSVSCPPAPTSSLRSAWPPRAASLLASACGSPLSSLAPCGRESSLCGAGSRARSVRGFSSAAAAMEAEGGDAAPTPRVRDFRLLERWLVGASAQAASSLSPAASNSASAASGARPGSGAPRLLVLVLNRPLPAYAPHLLEAATSYVVADGGGNFLYQMFQDQEEIKLRARRRLIQAKLDARERLRMEELAAHVQHQILMEHQPLHDQRTHLGNLQRDLHRRNAAREGAGTLRQDKETGSNESATHADPTRFLNRLPDAVCGDLDSLTQEAKAYFERRGVPIVRRRTQDLPDLEKAWNLLLAPQRYTARDVIIILGAIGGRLDHTLSAIHFLHKLNAEYEQEAAEPREEARGPSASPRSHRDGGLPQIYLIGEDSLCFLVPRGRSRVIPSQLLVTRQCALVPFGSTVSGVTTEGLRWNLHPEMQLKFGEFISTSNQILPEVLAGARDAEGEEGISIYTELPLLWYSQMRLQPSGLFIPPLSDSAGVAS</sequence>
<proteinExistence type="predicted"/>
<comment type="caution">
    <text evidence="7">The sequence shown here is derived from an EMBL/GenBank/DDBJ whole genome shotgun (WGS) entry which is preliminary data.</text>
</comment>
<dbReference type="SUPFAM" id="SSF63862">
    <property type="entry name" value="Thiamin pyrophosphokinase, substrate-binding domain"/>
    <property type="match status" value="1"/>
</dbReference>
<protein>
    <recommendedName>
        <fullName evidence="6">Thiamin pyrophosphokinase thiamin-binding domain-containing protein</fullName>
    </recommendedName>
</protein>
<dbReference type="InterPro" id="IPR036759">
    <property type="entry name" value="TPK_catalytic_sf"/>
</dbReference>
<dbReference type="CDD" id="cd07995">
    <property type="entry name" value="TPK"/>
    <property type="match status" value="1"/>
</dbReference>
<dbReference type="GO" id="GO:0004788">
    <property type="term" value="F:thiamine diphosphokinase activity"/>
    <property type="evidence" value="ECO:0007669"/>
    <property type="project" value="InterPro"/>
</dbReference>
<reference evidence="7 8" key="1">
    <citation type="submission" date="2017-09" db="EMBL/GenBank/DDBJ databases">
        <title>Genome sequencing of Besnoitia besnoiti strain Bb-Ger1.</title>
        <authorList>
            <person name="Schares G."/>
            <person name="Venepally P."/>
            <person name="Lorenzi H.A."/>
        </authorList>
    </citation>
    <scope>NUCLEOTIDE SEQUENCE [LARGE SCALE GENOMIC DNA]</scope>
    <source>
        <strain evidence="7 8">Bb-Ger1</strain>
    </source>
</reference>
<evidence type="ECO:0000256" key="1">
    <source>
        <dbReference type="ARBA" id="ARBA00022679"/>
    </source>
</evidence>
<dbReference type="Proteomes" id="UP000224006">
    <property type="component" value="Chromosome II"/>
</dbReference>
<dbReference type="SUPFAM" id="SSF63999">
    <property type="entry name" value="Thiamin pyrophosphokinase, catalytic domain"/>
    <property type="match status" value="1"/>
</dbReference>
<dbReference type="GO" id="GO:0005524">
    <property type="term" value="F:ATP binding"/>
    <property type="evidence" value="ECO:0007669"/>
    <property type="project" value="UniProtKB-KW"/>
</dbReference>
<name>A0A2A9MLT4_BESBE</name>
<feature type="region of interest" description="Disordered" evidence="5">
    <location>
        <begin position="29"/>
        <end position="56"/>
    </location>
</feature>
<dbReference type="Pfam" id="PF04263">
    <property type="entry name" value="TPK_catalytic"/>
    <property type="match status" value="1"/>
</dbReference>
<dbReference type="GO" id="GO:0009229">
    <property type="term" value="P:thiamine diphosphate biosynthetic process"/>
    <property type="evidence" value="ECO:0007669"/>
    <property type="project" value="InterPro"/>
</dbReference>
<dbReference type="SMART" id="SM00983">
    <property type="entry name" value="TPK_B1_binding"/>
    <property type="match status" value="1"/>
</dbReference>
<evidence type="ECO:0000256" key="2">
    <source>
        <dbReference type="ARBA" id="ARBA00022741"/>
    </source>
</evidence>
<evidence type="ECO:0000259" key="6">
    <source>
        <dbReference type="SMART" id="SM00983"/>
    </source>
</evidence>
<dbReference type="Pfam" id="PF04265">
    <property type="entry name" value="TPK_B1_binding"/>
    <property type="match status" value="1"/>
</dbReference>
<dbReference type="GeneID" id="40308455"/>
<dbReference type="GO" id="GO:0016301">
    <property type="term" value="F:kinase activity"/>
    <property type="evidence" value="ECO:0007669"/>
    <property type="project" value="UniProtKB-KW"/>
</dbReference>
<feature type="domain" description="Thiamin pyrophosphokinase thiamin-binding" evidence="6">
    <location>
        <begin position="520"/>
        <end position="593"/>
    </location>
</feature>
<dbReference type="AlphaFoldDB" id="A0A2A9MLT4"/>
<dbReference type="KEGG" id="bbes:BESB_034740"/>
<dbReference type="OrthoDB" id="25149at2759"/>
<dbReference type="InterPro" id="IPR036371">
    <property type="entry name" value="TPK_B1-bd_sf"/>
</dbReference>
<dbReference type="Gene3D" id="3.40.50.10240">
    <property type="entry name" value="Thiamin pyrophosphokinase, catalytic domain"/>
    <property type="match status" value="1"/>
</dbReference>
<evidence type="ECO:0000256" key="3">
    <source>
        <dbReference type="ARBA" id="ARBA00022777"/>
    </source>
</evidence>
<dbReference type="PANTHER" id="PTHR13622">
    <property type="entry name" value="THIAMIN PYROPHOSPHOKINASE"/>
    <property type="match status" value="1"/>
</dbReference>
<dbReference type="InterPro" id="IPR006282">
    <property type="entry name" value="Thi_PPkinase"/>
</dbReference>
<keyword evidence="8" id="KW-1185">Reference proteome</keyword>
<keyword evidence="2" id="KW-0547">Nucleotide-binding</keyword>
<keyword evidence="3" id="KW-0418">Kinase</keyword>
<evidence type="ECO:0000313" key="7">
    <source>
        <dbReference type="EMBL" id="PFH37016.1"/>
    </source>
</evidence>
<dbReference type="InterPro" id="IPR007371">
    <property type="entry name" value="TPK_catalytic"/>
</dbReference>
<dbReference type="GO" id="GO:0030975">
    <property type="term" value="F:thiamine binding"/>
    <property type="evidence" value="ECO:0007669"/>
    <property type="project" value="InterPro"/>
</dbReference>
<dbReference type="VEuPathDB" id="ToxoDB:BESB_034740"/>
<evidence type="ECO:0000313" key="8">
    <source>
        <dbReference type="Proteomes" id="UP000224006"/>
    </source>
</evidence>
<keyword evidence="1" id="KW-0808">Transferase</keyword>
<evidence type="ECO:0000256" key="5">
    <source>
        <dbReference type="SAM" id="MobiDB-lite"/>
    </source>
</evidence>
<accession>A0A2A9MLT4</accession>
<feature type="compositionally biased region" description="Basic and acidic residues" evidence="5">
    <location>
        <begin position="37"/>
        <end position="52"/>
    </location>
</feature>
<dbReference type="EMBL" id="NWUJ01000002">
    <property type="protein sequence ID" value="PFH37016.1"/>
    <property type="molecule type" value="Genomic_DNA"/>
</dbReference>
<dbReference type="STRING" id="94643.A0A2A9MLT4"/>
<dbReference type="PANTHER" id="PTHR13622:SF8">
    <property type="entry name" value="THIAMIN PYROPHOSPHOKINASE 1"/>
    <property type="match status" value="1"/>
</dbReference>
<dbReference type="InterPro" id="IPR007373">
    <property type="entry name" value="Thiamin_PyroPKinase_B1-bd"/>
</dbReference>
<evidence type="ECO:0000256" key="4">
    <source>
        <dbReference type="ARBA" id="ARBA00022840"/>
    </source>
</evidence>
<feature type="region of interest" description="Disordered" evidence="5">
    <location>
        <begin position="364"/>
        <end position="385"/>
    </location>
</feature>
<gene>
    <name evidence="7" type="ORF">BESB_034740</name>
</gene>
<dbReference type="GO" id="GO:0006772">
    <property type="term" value="P:thiamine metabolic process"/>
    <property type="evidence" value="ECO:0007669"/>
    <property type="project" value="InterPro"/>
</dbReference>
<organism evidence="7 8">
    <name type="scientific">Besnoitia besnoiti</name>
    <name type="common">Apicomplexan protozoan</name>
    <dbReference type="NCBI Taxonomy" id="94643"/>
    <lineage>
        <taxon>Eukaryota</taxon>
        <taxon>Sar</taxon>
        <taxon>Alveolata</taxon>
        <taxon>Apicomplexa</taxon>
        <taxon>Conoidasida</taxon>
        <taxon>Coccidia</taxon>
        <taxon>Eucoccidiorida</taxon>
        <taxon>Eimeriorina</taxon>
        <taxon>Sarcocystidae</taxon>
        <taxon>Besnoitia</taxon>
    </lineage>
</organism>
<feature type="region of interest" description="Disordered" evidence="5">
    <location>
        <begin position="479"/>
        <end position="499"/>
    </location>
</feature>